<organism evidence="10 11">
    <name type="scientific">Adhaeribacter pallidiroseus</name>
    <dbReference type="NCBI Taxonomy" id="2072847"/>
    <lineage>
        <taxon>Bacteria</taxon>
        <taxon>Pseudomonadati</taxon>
        <taxon>Bacteroidota</taxon>
        <taxon>Cytophagia</taxon>
        <taxon>Cytophagales</taxon>
        <taxon>Hymenobacteraceae</taxon>
        <taxon>Adhaeribacter</taxon>
    </lineage>
</organism>
<evidence type="ECO:0000256" key="2">
    <source>
        <dbReference type="ARBA" id="ARBA00006236"/>
    </source>
</evidence>
<name>A0A369QHQ3_9BACT</name>
<dbReference type="AlphaFoldDB" id="A0A369QHQ3"/>
<feature type="transmembrane region" description="Helical" evidence="8">
    <location>
        <begin position="315"/>
        <end position="339"/>
    </location>
</feature>
<protein>
    <submittedName>
        <fullName evidence="10">Bicyclomycin resistance protein like protein</fullName>
    </submittedName>
</protein>
<comment type="caution">
    <text evidence="10">The sequence shown here is derived from an EMBL/GenBank/DDBJ whole genome shotgun (WGS) entry which is preliminary data.</text>
</comment>
<feature type="transmembrane region" description="Helical" evidence="8">
    <location>
        <begin position="226"/>
        <end position="247"/>
    </location>
</feature>
<evidence type="ECO:0000256" key="7">
    <source>
        <dbReference type="ARBA" id="ARBA00023136"/>
    </source>
</evidence>
<dbReference type="EMBL" id="QASA01000001">
    <property type="protein sequence ID" value="RDC64421.1"/>
    <property type="molecule type" value="Genomic_DNA"/>
</dbReference>
<keyword evidence="3" id="KW-0813">Transport</keyword>
<feature type="transmembrane region" description="Helical" evidence="8">
    <location>
        <begin position="376"/>
        <end position="394"/>
    </location>
</feature>
<evidence type="ECO:0000256" key="4">
    <source>
        <dbReference type="ARBA" id="ARBA00022475"/>
    </source>
</evidence>
<dbReference type="Gene3D" id="1.20.1720.10">
    <property type="entry name" value="Multidrug resistance protein D"/>
    <property type="match status" value="1"/>
</dbReference>
<evidence type="ECO:0000256" key="1">
    <source>
        <dbReference type="ARBA" id="ARBA00004651"/>
    </source>
</evidence>
<sequence length="398" mass="43210">MVNHPIAQNSSARYTLFIILTLGILTAIGSISIDMYLPAFPVMAQYFKVPIVKIEHSVTVFLFGMAFGQLFIGPLSDVWGRTRPLKIGLLTYILCAVAGMLTSHFALFLVWRFVQGLAGSTCQVISRALVNDLYGGRKAAHVFTLLQIIMGVSPILAPTIGGFLATAGTWQYLFLLMALISGVALLGCFTVLPPGKVPAVNKTLNLSAIRFGYAQAIKNPAFINYALVRAITNSAAFSFITASPFVFTQLYHLSKKQYGFLFSGLAIGVITAGVVNTFLLKHFSIKHITQKATMVQMLAVFAGIFIIYFQAPLAVLLGILLVFTSMLGLILPNVTALYLAAVPAHNGSASALIGSMSYLSAFFITSLLSLLHNNTAYPMIIMMWCCTVVAFICLRYRT</sequence>
<feature type="transmembrane region" description="Helical" evidence="8">
    <location>
        <begin position="12"/>
        <end position="37"/>
    </location>
</feature>
<reference evidence="10 11" key="1">
    <citation type="submission" date="2018-04" db="EMBL/GenBank/DDBJ databases">
        <title>Adhaeribacter sp. HMF7616 genome sequencing and assembly.</title>
        <authorList>
            <person name="Kang H."/>
            <person name="Kang J."/>
            <person name="Cha I."/>
            <person name="Kim H."/>
            <person name="Joh K."/>
        </authorList>
    </citation>
    <scope>NUCLEOTIDE SEQUENCE [LARGE SCALE GENOMIC DNA]</scope>
    <source>
        <strain evidence="10 11">HMF7616</strain>
    </source>
</reference>
<dbReference type="InterPro" id="IPR011701">
    <property type="entry name" value="MFS"/>
</dbReference>
<dbReference type="NCBIfam" id="TIGR00710">
    <property type="entry name" value="efflux_Bcr_CflA"/>
    <property type="match status" value="1"/>
</dbReference>
<keyword evidence="7 8" id="KW-0472">Membrane</keyword>
<feature type="transmembrane region" description="Helical" evidence="8">
    <location>
        <begin position="87"/>
        <end position="107"/>
    </location>
</feature>
<dbReference type="OrthoDB" id="9800416at2"/>
<evidence type="ECO:0000256" key="3">
    <source>
        <dbReference type="ARBA" id="ARBA00022448"/>
    </source>
</evidence>
<evidence type="ECO:0000256" key="6">
    <source>
        <dbReference type="ARBA" id="ARBA00022989"/>
    </source>
</evidence>
<comment type="similarity">
    <text evidence="2">Belongs to the major facilitator superfamily. Bcr/CmlA family.</text>
</comment>
<evidence type="ECO:0000313" key="11">
    <source>
        <dbReference type="Proteomes" id="UP000253919"/>
    </source>
</evidence>
<dbReference type="SUPFAM" id="SSF103473">
    <property type="entry name" value="MFS general substrate transporter"/>
    <property type="match status" value="1"/>
</dbReference>
<dbReference type="PANTHER" id="PTHR23502:SF132">
    <property type="entry name" value="POLYAMINE TRANSPORTER 2-RELATED"/>
    <property type="match status" value="1"/>
</dbReference>
<evidence type="ECO:0000256" key="5">
    <source>
        <dbReference type="ARBA" id="ARBA00022692"/>
    </source>
</evidence>
<feature type="domain" description="Major facilitator superfamily (MFS) profile" evidence="9">
    <location>
        <begin position="15"/>
        <end position="398"/>
    </location>
</feature>
<evidence type="ECO:0000313" key="10">
    <source>
        <dbReference type="EMBL" id="RDC64421.1"/>
    </source>
</evidence>
<dbReference type="InterPro" id="IPR036259">
    <property type="entry name" value="MFS_trans_sf"/>
</dbReference>
<feature type="transmembrane region" description="Helical" evidence="8">
    <location>
        <begin position="292"/>
        <end position="309"/>
    </location>
</feature>
<evidence type="ECO:0000259" key="9">
    <source>
        <dbReference type="PROSITE" id="PS50850"/>
    </source>
</evidence>
<dbReference type="GO" id="GO:0042910">
    <property type="term" value="F:xenobiotic transmembrane transporter activity"/>
    <property type="evidence" value="ECO:0007669"/>
    <property type="project" value="InterPro"/>
</dbReference>
<dbReference type="RefSeq" id="WP_158546179.1">
    <property type="nucleotide sequence ID" value="NZ_QASA01000001.1"/>
</dbReference>
<comment type="subcellular location">
    <subcellularLocation>
        <location evidence="1">Cell membrane</location>
        <topology evidence="1">Multi-pass membrane protein</topology>
    </subcellularLocation>
</comment>
<proteinExistence type="inferred from homology"/>
<dbReference type="GO" id="GO:0005886">
    <property type="term" value="C:plasma membrane"/>
    <property type="evidence" value="ECO:0007669"/>
    <property type="project" value="UniProtKB-SubCell"/>
</dbReference>
<keyword evidence="11" id="KW-1185">Reference proteome</keyword>
<dbReference type="Proteomes" id="UP000253919">
    <property type="component" value="Unassembled WGS sequence"/>
</dbReference>
<keyword evidence="5 8" id="KW-0812">Transmembrane</keyword>
<feature type="transmembrane region" description="Helical" evidence="8">
    <location>
        <begin position="142"/>
        <end position="164"/>
    </location>
</feature>
<keyword evidence="6 8" id="KW-1133">Transmembrane helix</keyword>
<gene>
    <name evidence="10" type="ORF">AHMF7616_03035</name>
</gene>
<evidence type="ECO:0000256" key="8">
    <source>
        <dbReference type="SAM" id="Phobius"/>
    </source>
</evidence>
<feature type="transmembrane region" description="Helical" evidence="8">
    <location>
        <begin position="351"/>
        <end position="370"/>
    </location>
</feature>
<dbReference type="GO" id="GO:1990961">
    <property type="term" value="P:xenobiotic detoxification by transmembrane export across the plasma membrane"/>
    <property type="evidence" value="ECO:0007669"/>
    <property type="project" value="InterPro"/>
</dbReference>
<keyword evidence="4" id="KW-1003">Cell membrane</keyword>
<feature type="transmembrane region" description="Helical" evidence="8">
    <location>
        <begin position="57"/>
        <end position="75"/>
    </location>
</feature>
<accession>A0A369QHQ3</accession>
<feature type="transmembrane region" description="Helical" evidence="8">
    <location>
        <begin position="170"/>
        <end position="192"/>
    </location>
</feature>
<dbReference type="PANTHER" id="PTHR23502">
    <property type="entry name" value="MAJOR FACILITATOR SUPERFAMILY"/>
    <property type="match status" value="1"/>
</dbReference>
<dbReference type="Pfam" id="PF07690">
    <property type="entry name" value="MFS_1"/>
    <property type="match status" value="1"/>
</dbReference>
<dbReference type="InterPro" id="IPR004812">
    <property type="entry name" value="Efflux_drug-R_Bcr/CmlA"/>
</dbReference>
<dbReference type="CDD" id="cd17320">
    <property type="entry name" value="MFS_MdfA_MDR_like"/>
    <property type="match status" value="1"/>
</dbReference>
<feature type="transmembrane region" description="Helical" evidence="8">
    <location>
        <begin position="259"/>
        <end position="280"/>
    </location>
</feature>
<dbReference type="InterPro" id="IPR020846">
    <property type="entry name" value="MFS_dom"/>
</dbReference>
<dbReference type="PROSITE" id="PS50850">
    <property type="entry name" value="MFS"/>
    <property type="match status" value="1"/>
</dbReference>